<evidence type="ECO:0000313" key="3">
    <source>
        <dbReference type="Proteomes" id="UP000030021"/>
    </source>
</evidence>
<feature type="domain" description="YjiS-like" evidence="1">
    <location>
        <begin position="26"/>
        <end position="59"/>
    </location>
</feature>
<evidence type="ECO:0000259" key="1">
    <source>
        <dbReference type="Pfam" id="PF06568"/>
    </source>
</evidence>
<dbReference type="STRING" id="215743.ROSMUCSMR3_03856"/>
<dbReference type="AlphaFoldDB" id="A0A0A0HMA5"/>
<organism evidence="2 3">
    <name type="scientific">Roseovarius mucosus DSM 17069</name>
    <dbReference type="NCBI Taxonomy" id="1288298"/>
    <lineage>
        <taxon>Bacteria</taxon>
        <taxon>Pseudomonadati</taxon>
        <taxon>Pseudomonadota</taxon>
        <taxon>Alphaproteobacteria</taxon>
        <taxon>Rhodobacterales</taxon>
        <taxon>Roseobacteraceae</taxon>
        <taxon>Roseovarius</taxon>
    </lineage>
</organism>
<name>A0A0A0HMA5_9RHOB</name>
<dbReference type="HOGENOM" id="CLU_178481_2_0_5"/>
<reference evidence="2 3" key="1">
    <citation type="submission" date="2013-01" db="EMBL/GenBank/DDBJ databases">
        <authorList>
            <person name="Fiebig A."/>
            <person name="Goeker M."/>
            <person name="Klenk H.-P.P."/>
        </authorList>
    </citation>
    <scope>NUCLEOTIDE SEQUENCE [LARGE SCALE GENOMIC DNA]</scope>
    <source>
        <strain evidence="2 3">DSM 17069</strain>
    </source>
</reference>
<dbReference type="eggNOG" id="COG5457">
    <property type="taxonomic scope" value="Bacteria"/>
</dbReference>
<dbReference type="EMBL" id="AONH01000005">
    <property type="protein sequence ID" value="KGM88927.1"/>
    <property type="molecule type" value="Genomic_DNA"/>
</dbReference>
<evidence type="ECO:0000313" key="2">
    <source>
        <dbReference type="EMBL" id="KGM88927.1"/>
    </source>
</evidence>
<accession>A0A0A0HMA5</accession>
<gene>
    <name evidence="2" type="ORF">rosmuc_01150</name>
</gene>
<dbReference type="OrthoDB" id="8116725at2"/>
<comment type="caution">
    <text evidence="2">The sequence shown here is derived from an EMBL/GenBank/DDBJ whole genome shotgun (WGS) entry which is preliminary data.</text>
</comment>
<dbReference type="PATRIC" id="fig|1288298.3.peg.1162"/>
<proteinExistence type="predicted"/>
<sequence>MAALDSTRSHASHAGFGAIFARAFSVLATWNERRATRAALSRLSDRELDDIGLSRGDIDLVARQI</sequence>
<dbReference type="RefSeq" id="WP_037270849.1">
    <property type="nucleotide sequence ID" value="NZ_KN293977.1"/>
</dbReference>
<dbReference type="Pfam" id="PF06568">
    <property type="entry name" value="YjiS-like"/>
    <property type="match status" value="1"/>
</dbReference>
<dbReference type="Proteomes" id="UP000030021">
    <property type="component" value="Unassembled WGS sequence"/>
</dbReference>
<dbReference type="InterPro" id="IPR009506">
    <property type="entry name" value="YjiS-like"/>
</dbReference>
<protein>
    <submittedName>
        <fullName evidence="2">Putative conserved small protein</fullName>
    </submittedName>
</protein>